<proteinExistence type="predicted"/>
<reference evidence="4" key="1">
    <citation type="journal article" date="2014" name="Genome Announc.">
        <title>Draft Genome Sequences of Marine Flavobacterium Nonlabens Strains NR17, NR24, NR27, NR32, NR33, and Ara13.</title>
        <authorList>
            <person name="Nakanishi M."/>
            <person name="Meirelles P."/>
            <person name="Suzuki R."/>
            <person name="Takatani N."/>
            <person name="Mino S."/>
            <person name="Suda W."/>
            <person name="Oshima K."/>
            <person name="Hattori M."/>
            <person name="Ohkuma M."/>
            <person name="Hosokawa M."/>
            <person name="Miyashita K."/>
            <person name="Thompson F.L."/>
            <person name="Niwa A."/>
            <person name="Sawabe T."/>
            <person name="Sawabe T."/>
        </authorList>
    </citation>
    <scope>NUCLEOTIDE SEQUENCE [LARGE SCALE GENOMIC DNA]</scope>
    <source>
        <strain evidence="4">JCM 19294</strain>
    </source>
</reference>
<evidence type="ECO:0000313" key="4">
    <source>
        <dbReference type="EMBL" id="GAK96449.1"/>
    </source>
</evidence>
<evidence type="ECO:0000259" key="3">
    <source>
        <dbReference type="Pfam" id="PF02563"/>
    </source>
</evidence>
<dbReference type="GO" id="GO:0015159">
    <property type="term" value="F:polysaccharide transmembrane transporter activity"/>
    <property type="evidence" value="ECO:0007669"/>
    <property type="project" value="InterPro"/>
</dbReference>
<dbReference type="InterPro" id="IPR049712">
    <property type="entry name" value="Poly_export"/>
</dbReference>
<organism evidence="4 5">
    <name type="scientific">Nonlabens tegetincola</name>
    <dbReference type="NCBI Taxonomy" id="323273"/>
    <lineage>
        <taxon>Bacteria</taxon>
        <taxon>Pseudomonadati</taxon>
        <taxon>Bacteroidota</taxon>
        <taxon>Flavobacteriia</taxon>
        <taxon>Flavobacteriales</taxon>
        <taxon>Flavobacteriaceae</taxon>
        <taxon>Nonlabens</taxon>
    </lineage>
</organism>
<dbReference type="Pfam" id="PF02563">
    <property type="entry name" value="Poly_export"/>
    <property type="match status" value="1"/>
</dbReference>
<name>A0A090Q035_9FLAO</name>
<dbReference type="AlphaFoldDB" id="A0A090Q035"/>
<comment type="caution">
    <text evidence="4">The sequence shown here is derived from an EMBL/GenBank/DDBJ whole genome shotgun (WGS) entry which is preliminary data.</text>
</comment>
<dbReference type="PROSITE" id="PS51257">
    <property type="entry name" value="PROKAR_LIPOPROTEIN"/>
    <property type="match status" value="1"/>
</dbReference>
<evidence type="ECO:0000313" key="5">
    <source>
        <dbReference type="Proteomes" id="UP000029221"/>
    </source>
</evidence>
<dbReference type="PANTHER" id="PTHR33619">
    <property type="entry name" value="POLYSACCHARIDE EXPORT PROTEIN GFCE-RELATED"/>
    <property type="match status" value="1"/>
</dbReference>
<feature type="transmembrane region" description="Helical" evidence="2">
    <location>
        <begin position="251"/>
        <end position="271"/>
    </location>
</feature>
<evidence type="ECO:0000256" key="2">
    <source>
        <dbReference type="SAM" id="Phobius"/>
    </source>
</evidence>
<keyword evidence="5" id="KW-1185">Reference proteome</keyword>
<keyword evidence="2" id="KW-1133">Transmembrane helix</keyword>
<keyword evidence="2" id="KW-0472">Membrane</keyword>
<dbReference type="EMBL" id="BBML01000002">
    <property type="protein sequence ID" value="GAK96449.1"/>
    <property type="molecule type" value="Genomic_DNA"/>
</dbReference>
<keyword evidence="1" id="KW-0732">Signal</keyword>
<gene>
    <name evidence="4" type="ORF">JCM19294_1962</name>
</gene>
<dbReference type="eggNOG" id="COG1596">
    <property type="taxonomic scope" value="Bacteria"/>
</dbReference>
<sequence length="276" mass="30460">MHSKSLLLLVFVVIATASCVPISKITYLQESGTSKNDSLIEVRRVQSPYRLQINDVLSIQIKSDKDVDAELISSFTISNNNNQNNNQSNIAQQPGSLYFNGYTVDIHGDIRVPELGKIKAIGMTVEELQDYITKELTEKYFKPEAKIFVTVKLDGLRYTMVGEVTSPGQKRIFREQISIVEAIADGGGVPITGDLTDVKIVRQYPEGVRTHTVDLTRLDVVNSPYYFLRPNDMIVVNPLPQKSIGTGTTGLSTFTTILSVFTATVGTVLLINSLSN</sequence>
<dbReference type="RefSeq" id="WP_042277750.1">
    <property type="nucleotide sequence ID" value="NZ_BBML01000002.1"/>
</dbReference>
<dbReference type="Proteomes" id="UP000029221">
    <property type="component" value="Unassembled WGS sequence"/>
</dbReference>
<dbReference type="PANTHER" id="PTHR33619:SF3">
    <property type="entry name" value="POLYSACCHARIDE EXPORT PROTEIN GFCE-RELATED"/>
    <property type="match status" value="1"/>
</dbReference>
<protein>
    <submittedName>
        <fullName evidence="4">Polysaccharide export outer membrane protein</fullName>
    </submittedName>
</protein>
<dbReference type="STRING" id="319236.BST91_08025"/>
<dbReference type="Gene3D" id="3.10.560.10">
    <property type="entry name" value="Outer membrane lipoprotein wza domain like"/>
    <property type="match status" value="1"/>
</dbReference>
<dbReference type="Gene3D" id="3.30.1950.10">
    <property type="entry name" value="wza like domain"/>
    <property type="match status" value="1"/>
</dbReference>
<keyword evidence="2" id="KW-0812">Transmembrane</keyword>
<accession>A0A090Q035</accession>
<feature type="domain" description="Polysaccharide export protein N-terminal" evidence="3">
    <location>
        <begin position="45"/>
        <end position="150"/>
    </location>
</feature>
<evidence type="ECO:0000256" key="1">
    <source>
        <dbReference type="ARBA" id="ARBA00022729"/>
    </source>
</evidence>
<dbReference type="InterPro" id="IPR003715">
    <property type="entry name" value="Poly_export_N"/>
</dbReference>